<gene>
    <name evidence="7" type="ORF">AGR4A_pAt10431</name>
</gene>
<dbReference type="Pfam" id="PF00005">
    <property type="entry name" value="ABC_tran"/>
    <property type="match status" value="2"/>
</dbReference>
<dbReference type="PANTHER" id="PTHR43776:SF7">
    <property type="entry name" value="D,D-DIPEPTIDE TRANSPORT ATP-BINDING PROTEIN DDPF-RELATED"/>
    <property type="match status" value="1"/>
</dbReference>
<dbReference type="SUPFAM" id="SSF52540">
    <property type="entry name" value="P-loop containing nucleoside triphosphate hydrolases"/>
    <property type="match status" value="2"/>
</dbReference>
<dbReference type="PROSITE" id="PS50893">
    <property type="entry name" value="ABC_TRANSPORTER_2"/>
    <property type="match status" value="2"/>
</dbReference>
<dbReference type="InterPro" id="IPR027417">
    <property type="entry name" value="P-loop_NTPase"/>
</dbReference>
<evidence type="ECO:0000256" key="5">
    <source>
        <dbReference type="ARBA" id="ARBA00022840"/>
    </source>
</evidence>
<comment type="similarity">
    <text evidence="2">Belongs to the ABC transporter superfamily.</text>
</comment>
<reference evidence="7 8" key="1">
    <citation type="submission" date="2016-01" db="EMBL/GenBank/DDBJ databases">
        <authorList>
            <person name="Regsiter A."/>
            <person name="william w."/>
        </authorList>
    </citation>
    <scope>NUCLEOTIDE SEQUENCE [LARGE SCALE GENOMIC DNA]</scope>
    <source>
        <strain evidence="7 8">B6</strain>
    </source>
</reference>
<dbReference type="InterPro" id="IPR003593">
    <property type="entry name" value="AAA+_ATPase"/>
</dbReference>
<dbReference type="GO" id="GO:0016887">
    <property type="term" value="F:ATP hydrolysis activity"/>
    <property type="evidence" value="ECO:0007669"/>
    <property type="project" value="InterPro"/>
</dbReference>
<dbReference type="SMART" id="SM00382">
    <property type="entry name" value="AAA"/>
    <property type="match status" value="2"/>
</dbReference>
<dbReference type="NCBIfam" id="NF008453">
    <property type="entry name" value="PRK11308.1"/>
    <property type="match status" value="2"/>
</dbReference>
<keyword evidence="4" id="KW-0547">Nucleotide-binding</keyword>
<protein>
    <submittedName>
        <fullName evidence="7">ABC transporter related</fullName>
    </submittedName>
</protein>
<dbReference type="GO" id="GO:0005886">
    <property type="term" value="C:plasma membrane"/>
    <property type="evidence" value="ECO:0007669"/>
    <property type="project" value="UniProtKB-SubCell"/>
</dbReference>
<evidence type="ECO:0000256" key="2">
    <source>
        <dbReference type="ARBA" id="ARBA00005417"/>
    </source>
</evidence>
<accession>A0A822VE19</accession>
<keyword evidence="3" id="KW-0813">Transport</keyword>
<comment type="caution">
    <text evidence="7">The sequence shown here is derived from an EMBL/GenBank/DDBJ whole genome shotgun (WGS) entry which is preliminary data.</text>
</comment>
<dbReference type="InterPro" id="IPR017871">
    <property type="entry name" value="ABC_transporter-like_CS"/>
</dbReference>
<evidence type="ECO:0000256" key="1">
    <source>
        <dbReference type="ARBA" id="ARBA00004417"/>
    </source>
</evidence>
<feature type="domain" description="ABC transporter" evidence="6">
    <location>
        <begin position="22"/>
        <end position="270"/>
    </location>
</feature>
<feature type="domain" description="ABC transporter" evidence="6">
    <location>
        <begin position="320"/>
        <end position="559"/>
    </location>
</feature>
<dbReference type="EMBL" id="FCNL01000040">
    <property type="protein sequence ID" value="CVI25050.1"/>
    <property type="molecule type" value="Genomic_DNA"/>
</dbReference>
<dbReference type="Gene3D" id="3.40.50.300">
    <property type="entry name" value="P-loop containing nucleotide triphosphate hydrolases"/>
    <property type="match status" value="2"/>
</dbReference>
<proteinExistence type="inferred from homology"/>
<evidence type="ECO:0000313" key="7">
    <source>
        <dbReference type="EMBL" id="CVI25050.1"/>
    </source>
</evidence>
<sequence length="568" mass="60895">MMNSLGTAMTKPVTDNDAVPLVEVSNLSLRHRSKSGQSMILSDVSFTLDRGKILGIIGESGAGKSTIGNAILGLLPPDIEQVSGTIAIDGMALAPLDSDFARRRRISAVFQDHTASLDPLMTVGAQITETVRAHNANSSSADARLRSLELLGRVGIPDPERRYGHFPHQFSGGQRQRAVIAMALAGSPDLIIADEPTSALDATVQKQILALLRRLVDETGISIIIVTHDMGVVADVTDRVLVMHSGKVVEENDTASVIDKPVEDYTRDLLAAVPRLRLNSEGAGENSHYSPRGEEAAAAMRGASNASLVAEGIGKSFVASKLSSVVGRGRGSARFALSEISLTLPRGEITGIVGESGSGKTTFGRIIAGLETASTGTILLEGRPYDVTRPGHRSGLLGQVQMIFQDPAVSLNPTMRIGEALRESLRFGAGDDGEKHSLDAMMERLGLPLGLLARYPHQLSGGQKQRVCIARALLARPQIIVADEPTSALDVSVQAQIIELLRETVLSQKLSMLFISHDLAVVQQLCRSVFIFRDGRIEDSGPCDDVFSNSRNPYTRSLIDARPRRFMH</sequence>
<dbReference type="GO" id="GO:0015833">
    <property type="term" value="P:peptide transport"/>
    <property type="evidence" value="ECO:0007669"/>
    <property type="project" value="InterPro"/>
</dbReference>
<name>A0A822VE19_AGRTU</name>
<comment type="subcellular location">
    <subcellularLocation>
        <location evidence="1">Cell inner membrane</location>
        <topology evidence="1">Peripheral membrane protein</topology>
    </subcellularLocation>
</comment>
<evidence type="ECO:0000256" key="3">
    <source>
        <dbReference type="ARBA" id="ARBA00022448"/>
    </source>
</evidence>
<dbReference type="GO" id="GO:0055085">
    <property type="term" value="P:transmembrane transport"/>
    <property type="evidence" value="ECO:0007669"/>
    <property type="project" value="UniProtKB-ARBA"/>
</dbReference>
<dbReference type="InterPro" id="IPR050319">
    <property type="entry name" value="ABC_transp_ATP-bind"/>
</dbReference>
<dbReference type="InterPro" id="IPR013563">
    <property type="entry name" value="Oligopep_ABC_C"/>
</dbReference>
<dbReference type="CDD" id="cd03257">
    <property type="entry name" value="ABC_NikE_OppD_transporters"/>
    <property type="match status" value="2"/>
</dbReference>
<evidence type="ECO:0000313" key="8">
    <source>
        <dbReference type="Proteomes" id="UP000192074"/>
    </source>
</evidence>
<dbReference type="InterPro" id="IPR003439">
    <property type="entry name" value="ABC_transporter-like_ATP-bd"/>
</dbReference>
<dbReference type="PROSITE" id="PS00211">
    <property type="entry name" value="ABC_TRANSPORTER_1"/>
    <property type="match status" value="2"/>
</dbReference>
<dbReference type="GO" id="GO:0005524">
    <property type="term" value="F:ATP binding"/>
    <property type="evidence" value="ECO:0007669"/>
    <property type="project" value="UniProtKB-KW"/>
</dbReference>
<dbReference type="Proteomes" id="UP000192074">
    <property type="component" value="Unassembled WGS sequence"/>
</dbReference>
<dbReference type="PANTHER" id="PTHR43776">
    <property type="entry name" value="TRANSPORT ATP-BINDING PROTEIN"/>
    <property type="match status" value="1"/>
</dbReference>
<dbReference type="AlphaFoldDB" id="A0A822VE19"/>
<evidence type="ECO:0000259" key="6">
    <source>
        <dbReference type="PROSITE" id="PS50893"/>
    </source>
</evidence>
<organism evidence="7 8">
    <name type="scientific">Agrobacterium tumefaciens str. B6</name>
    <dbReference type="NCBI Taxonomy" id="1183423"/>
    <lineage>
        <taxon>Bacteria</taxon>
        <taxon>Pseudomonadati</taxon>
        <taxon>Pseudomonadota</taxon>
        <taxon>Alphaproteobacteria</taxon>
        <taxon>Hyphomicrobiales</taxon>
        <taxon>Rhizobiaceae</taxon>
        <taxon>Rhizobium/Agrobacterium group</taxon>
        <taxon>Agrobacterium</taxon>
        <taxon>Agrobacterium tumefaciens complex</taxon>
    </lineage>
</organism>
<evidence type="ECO:0000256" key="4">
    <source>
        <dbReference type="ARBA" id="ARBA00022741"/>
    </source>
</evidence>
<keyword evidence="5" id="KW-0067">ATP-binding</keyword>
<dbReference type="Pfam" id="PF08352">
    <property type="entry name" value="oligo_HPY"/>
    <property type="match status" value="2"/>
</dbReference>